<gene>
    <name evidence="1" type="ORF">PVK06_033196</name>
</gene>
<organism evidence="1 2">
    <name type="scientific">Gossypium arboreum</name>
    <name type="common">Tree cotton</name>
    <name type="synonym">Gossypium nanking</name>
    <dbReference type="NCBI Taxonomy" id="29729"/>
    <lineage>
        <taxon>Eukaryota</taxon>
        <taxon>Viridiplantae</taxon>
        <taxon>Streptophyta</taxon>
        <taxon>Embryophyta</taxon>
        <taxon>Tracheophyta</taxon>
        <taxon>Spermatophyta</taxon>
        <taxon>Magnoliopsida</taxon>
        <taxon>eudicotyledons</taxon>
        <taxon>Gunneridae</taxon>
        <taxon>Pentapetalae</taxon>
        <taxon>rosids</taxon>
        <taxon>malvids</taxon>
        <taxon>Malvales</taxon>
        <taxon>Malvaceae</taxon>
        <taxon>Malvoideae</taxon>
        <taxon>Gossypium</taxon>
    </lineage>
</organism>
<reference evidence="1 2" key="1">
    <citation type="submission" date="2023-03" db="EMBL/GenBank/DDBJ databases">
        <title>WGS of Gossypium arboreum.</title>
        <authorList>
            <person name="Yu D."/>
        </authorList>
    </citation>
    <scope>NUCLEOTIDE SEQUENCE [LARGE SCALE GENOMIC DNA]</scope>
    <source>
        <tissue evidence="1">Leaf</tissue>
    </source>
</reference>
<dbReference type="Proteomes" id="UP001358586">
    <property type="component" value="Chromosome 10"/>
</dbReference>
<evidence type="ECO:0000313" key="1">
    <source>
        <dbReference type="EMBL" id="KAK5792082.1"/>
    </source>
</evidence>
<dbReference type="EMBL" id="JARKNE010000010">
    <property type="protein sequence ID" value="KAK5792082.1"/>
    <property type="molecule type" value="Genomic_DNA"/>
</dbReference>
<name>A0ABR0NAQ9_GOSAR</name>
<keyword evidence="2" id="KW-1185">Reference proteome</keyword>
<evidence type="ECO:0000313" key="2">
    <source>
        <dbReference type="Proteomes" id="UP001358586"/>
    </source>
</evidence>
<proteinExistence type="predicted"/>
<comment type="caution">
    <text evidence="1">The sequence shown here is derived from an EMBL/GenBank/DDBJ whole genome shotgun (WGS) entry which is preliminary data.</text>
</comment>
<protein>
    <submittedName>
        <fullName evidence="1">Uncharacterized protein</fullName>
    </submittedName>
</protein>
<sequence length="245" mass="27572">MVRSLLALAAFASNPNLKRINSSKGLAMDVKQELIGDKKEILSTTHALDSLIDTFFENDFFGASAPSLLPSALHDCCYSRNLHFHVTDALSTPCVTPLHEWGCTSSRSVSHSPLVPDCPLLWDTFGWHPTLTLIAPRRAHHFPLKYCQAYLLEALGHFHYHQLQTLPRSSRLRTTWPCRGQACTLWGPSHRRQLSGFPSLTSFTITSRNPLSRRGLAHLVSSFYEPQLSAPLLFCLPQFFWDSTI</sequence>
<accession>A0ABR0NAQ9</accession>